<dbReference type="InterPro" id="IPR025333">
    <property type="entry name" value="DUF4239"/>
</dbReference>
<keyword evidence="1" id="KW-0812">Transmembrane</keyword>
<evidence type="ECO:0008006" key="4">
    <source>
        <dbReference type="Google" id="ProtNLM"/>
    </source>
</evidence>
<dbReference type="Pfam" id="PF14023">
    <property type="entry name" value="Bestrophin-like"/>
    <property type="match status" value="1"/>
</dbReference>
<name>A0ABT0RFZ0_9SPHN</name>
<comment type="caution">
    <text evidence="2">The sequence shown here is derived from an EMBL/GenBank/DDBJ whole genome shotgun (WGS) entry which is preliminary data.</text>
</comment>
<organism evidence="2 3">
    <name type="scientific">Sphingomonas anseongensis</name>
    <dbReference type="NCBI Taxonomy" id="2908207"/>
    <lineage>
        <taxon>Bacteria</taxon>
        <taxon>Pseudomonadati</taxon>
        <taxon>Pseudomonadota</taxon>
        <taxon>Alphaproteobacteria</taxon>
        <taxon>Sphingomonadales</taxon>
        <taxon>Sphingomonadaceae</taxon>
        <taxon>Sphingomonas</taxon>
    </lineage>
</organism>
<feature type="transmembrane region" description="Helical" evidence="1">
    <location>
        <begin position="59"/>
        <end position="80"/>
    </location>
</feature>
<keyword evidence="3" id="KW-1185">Reference proteome</keyword>
<keyword evidence="1" id="KW-1133">Transmembrane helix</keyword>
<dbReference type="RefSeq" id="WP_249868069.1">
    <property type="nucleotide sequence ID" value="NZ_JAMGBC010000001.1"/>
</dbReference>
<accession>A0ABT0RFZ0</accession>
<reference evidence="2" key="1">
    <citation type="submission" date="2022-05" db="EMBL/GenBank/DDBJ databases">
        <authorList>
            <person name="Jo J.-H."/>
            <person name="Im W.-T."/>
        </authorList>
    </citation>
    <scope>NUCLEOTIDE SEQUENCE</scope>
    <source>
        <strain evidence="2">RG327</strain>
    </source>
</reference>
<gene>
    <name evidence="2" type="ORF">LZ519_07470</name>
</gene>
<feature type="transmembrane region" description="Helical" evidence="1">
    <location>
        <begin position="20"/>
        <end position="39"/>
    </location>
</feature>
<sequence>MSMEGGGLTDWLSRLSLLEVALTTFAAMLLSAIAGNFAGRFRLARSGGEADDLASQDGPLVGGTLGLLALLLAFSFAMVLNRYETRRELVTQEANAIGTAYLRVQLLDEPHRSRLSQLLVAYTDNRIELANGADVSRRLQVNDALLTAIWAAVTASRESALAHGITTPLLLTFNDLIDRDTDRKVARQLQFPPEVLKLLLISLVAAAAVVGHSVPTGRTWPCALVLFAVLALSVSVITDLNRPTSGLERESQLAMIMQLQAMRNSPPTIYDRFRSPPPRAQGAVE</sequence>
<evidence type="ECO:0000256" key="1">
    <source>
        <dbReference type="SAM" id="Phobius"/>
    </source>
</evidence>
<evidence type="ECO:0000313" key="2">
    <source>
        <dbReference type="EMBL" id="MCL6679153.1"/>
    </source>
</evidence>
<keyword evidence="1" id="KW-0472">Membrane</keyword>
<dbReference type="Proteomes" id="UP001165343">
    <property type="component" value="Unassembled WGS sequence"/>
</dbReference>
<dbReference type="EMBL" id="JAMGBC010000001">
    <property type="protein sequence ID" value="MCL6679153.1"/>
    <property type="molecule type" value="Genomic_DNA"/>
</dbReference>
<evidence type="ECO:0000313" key="3">
    <source>
        <dbReference type="Proteomes" id="UP001165343"/>
    </source>
</evidence>
<protein>
    <recommendedName>
        <fullName evidence="4">DUF4239 domain-containing protein</fullName>
    </recommendedName>
</protein>
<proteinExistence type="predicted"/>